<evidence type="ECO:0000313" key="2">
    <source>
        <dbReference type="Proteomes" id="UP000597444"/>
    </source>
</evidence>
<evidence type="ECO:0000313" key="1">
    <source>
        <dbReference type="EMBL" id="GHO99145.1"/>
    </source>
</evidence>
<accession>A0A8J3N844</accession>
<proteinExistence type="predicted"/>
<protein>
    <submittedName>
        <fullName evidence="1">Uncharacterized protein</fullName>
    </submittedName>
</protein>
<dbReference type="EMBL" id="BNJK01000002">
    <property type="protein sequence ID" value="GHO99145.1"/>
    <property type="molecule type" value="Genomic_DNA"/>
</dbReference>
<comment type="caution">
    <text evidence="1">The sequence shown here is derived from an EMBL/GenBank/DDBJ whole genome shotgun (WGS) entry which is preliminary data.</text>
</comment>
<dbReference type="AlphaFoldDB" id="A0A8J3N844"/>
<keyword evidence="2" id="KW-1185">Reference proteome</keyword>
<dbReference type="RefSeq" id="WP_220209800.1">
    <property type="nucleotide sequence ID" value="NZ_BNJK01000002.1"/>
</dbReference>
<sequence length="247" mass="28119">MASHDALRLHGTSHTWGEDLALTYEGESPFVPTYLKLASAQRMELPDYEYALYDGATRWRLENGLEESILARLGDPLFQRSAEHYTSHAQTPFDHLTEYPAVIQQNNVAAIVFPLGASYYYHGYWIYREIFQRLVRTVLPERLIETNAPLSAEISVTRQIAGANHPARWMVHIINFSPNLRTPEHTEYYEDPIALHHIWLELAIPTSIARAYTAVDGETLSFATNERGVRVEVPRIDVSAVVVLEEA</sequence>
<dbReference type="Proteomes" id="UP000597444">
    <property type="component" value="Unassembled WGS sequence"/>
</dbReference>
<organism evidence="1 2">
    <name type="scientific">Reticulibacter mediterranei</name>
    <dbReference type="NCBI Taxonomy" id="2778369"/>
    <lineage>
        <taxon>Bacteria</taxon>
        <taxon>Bacillati</taxon>
        <taxon>Chloroflexota</taxon>
        <taxon>Ktedonobacteria</taxon>
        <taxon>Ktedonobacterales</taxon>
        <taxon>Reticulibacteraceae</taxon>
        <taxon>Reticulibacter</taxon>
    </lineage>
</organism>
<reference evidence="1" key="1">
    <citation type="submission" date="2020-10" db="EMBL/GenBank/DDBJ databases">
        <title>Taxonomic study of unclassified bacteria belonging to the class Ktedonobacteria.</title>
        <authorList>
            <person name="Yabe S."/>
            <person name="Wang C.M."/>
            <person name="Zheng Y."/>
            <person name="Sakai Y."/>
            <person name="Cavaletti L."/>
            <person name="Monciardini P."/>
            <person name="Donadio S."/>
        </authorList>
    </citation>
    <scope>NUCLEOTIDE SEQUENCE</scope>
    <source>
        <strain evidence="1">ID150040</strain>
    </source>
</reference>
<gene>
    <name evidence="1" type="ORF">KSF_091930</name>
</gene>
<name>A0A8J3N844_9CHLR</name>